<keyword evidence="3" id="KW-1185">Reference proteome</keyword>
<evidence type="ECO:0000313" key="2">
    <source>
        <dbReference type="EMBL" id="MDZ5455057.1"/>
    </source>
</evidence>
<geneLocation type="plasmid" evidence="2">
    <name>unnamed</name>
</geneLocation>
<keyword evidence="1" id="KW-0472">Membrane</keyword>
<protein>
    <submittedName>
        <fullName evidence="2">Type IV conjugative transfer system protein TraE</fullName>
    </submittedName>
</protein>
<reference evidence="2 3" key="1">
    <citation type="submission" date="2023-11" db="EMBL/GenBank/DDBJ databases">
        <title>Draft genome of Azohydromonas lata strain H1 (DSM1123), a polyhydroxyalkanoate producer.</title>
        <authorList>
            <person name="Traversa D."/>
            <person name="D'Addabbo P."/>
            <person name="Pazzani C."/>
            <person name="Manzari C."/>
            <person name="Chiara M."/>
            <person name="Scrascia M."/>
        </authorList>
    </citation>
    <scope>NUCLEOTIDE SEQUENCE [LARGE SCALE GENOMIC DNA]</scope>
    <source>
        <strain evidence="2 3">H1</strain>
        <plasmid evidence="2">unnamed</plasmid>
    </source>
</reference>
<keyword evidence="1" id="KW-1133">Transmembrane helix</keyword>
<dbReference type="Proteomes" id="UP001293718">
    <property type="component" value="Unassembled WGS sequence"/>
</dbReference>
<proteinExistence type="predicted"/>
<feature type="transmembrane region" description="Helical" evidence="1">
    <location>
        <begin position="20"/>
        <end position="42"/>
    </location>
</feature>
<dbReference type="InterPro" id="IPR007973">
    <property type="entry name" value="Pilus_assembly_TraE"/>
</dbReference>
<evidence type="ECO:0000313" key="3">
    <source>
        <dbReference type="Proteomes" id="UP001293718"/>
    </source>
</evidence>
<accession>A0ABU5I7I2</accession>
<name>A0ABU5I7I2_9BURK</name>
<keyword evidence="2" id="KW-0614">Plasmid</keyword>
<comment type="caution">
    <text evidence="2">The sequence shown here is derived from an EMBL/GenBank/DDBJ whole genome shotgun (WGS) entry which is preliminary data.</text>
</comment>
<dbReference type="EMBL" id="JAXOJX010000001">
    <property type="protein sequence ID" value="MDZ5455057.1"/>
    <property type="molecule type" value="Genomic_DNA"/>
</dbReference>
<dbReference type="RefSeq" id="WP_322464153.1">
    <property type="nucleotide sequence ID" value="NZ_JAXOJX010000001.1"/>
</dbReference>
<dbReference type="NCBIfam" id="TIGR02761">
    <property type="entry name" value="TraE_TIGR"/>
    <property type="match status" value="1"/>
</dbReference>
<organism evidence="2 3">
    <name type="scientific">Azohydromonas lata</name>
    <dbReference type="NCBI Taxonomy" id="45677"/>
    <lineage>
        <taxon>Bacteria</taxon>
        <taxon>Pseudomonadati</taxon>
        <taxon>Pseudomonadota</taxon>
        <taxon>Betaproteobacteria</taxon>
        <taxon>Burkholderiales</taxon>
        <taxon>Sphaerotilaceae</taxon>
        <taxon>Azohydromonas</taxon>
    </lineage>
</organism>
<dbReference type="Pfam" id="PF05309">
    <property type="entry name" value="TraE"/>
    <property type="match status" value="1"/>
</dbReference>
<sequence length="203" mass="22751">MDPNARTDDVRMLKKDKRMLGTALVVCGFALILSLLIILKLIGSERTIVEPPDNNRTFWVTSSSASQEYLEQMAGYVAWLVLDVSPSSIDWKKETLLKYVEPDMHGEFKTAMELEAQRLRKNNAATSFEIKQFNTDEAQQLVLVTGRLRRLVNGVDVSEPRMATFRAQFRLKGGRVHLRVFKEVANVQSQPALGAVVSGAAAR</sequence>
<gene>
    <name evidence="2" type="primary">traE</name>
    <name evidence="2" type="ORF">SM757_00580</name>
</gene>
<evidence type="ECO:0000256" key="1">
    <source>
        <dbReference type="SAM" id="Phobius"/>
    </source>
</evidence>
<keyword evidence="1" id="KW-0812">Transmembrane</keyword>